<dbReference type="OrthoDB" id="5590282at2759"/>
<evidence type="ECO:0000256" key="4">
    <source>
        <dbReference type="ARBA" id="ARBA00022618"/>
    </source>
</evidence>
<dbReference type="SMART" id="SM01332">
    <property type="entry name" value="Cyclin_C"/>
    <property type="match status" value="1"/>
</dbReference>
<evidence type="ECO:0000256" key="8">
    <source>
        <dbReference type="RuleBase" id="RU000383"/>
    </source>
</evidence>
<dbReference type="Pfam" id="PF00134">
    <property type="entry name" value="Cyclin_N"/>
    <property type="match status" value="1"/>
</dbReference>
<evidence type="ECO:0000313" key="11">
    <source>
        <dbReference type="Proteomes" id="UP000749559"/>
    </source>
</evidence>
<name>A0A8J1TUU3_OWEFU</name>
<keyword evidence="6" id="KW-0539">Nucleus</keyword>
<dbReference type="GO" id="GO:0051301">
    <property type="term" value="P:cell division"/>
    <property type="evidence" value="ECO:0007669"/>
    <property type="project" value="UniProtKB-KW"/>
</dbReference>
<reference evidence="10" key="1">
    <citation type="submission" date="2022-03" db="EMBL/GenBank/DDBJ databases">
        <authorList>
            <person name="Martin C."/>
        </authorList>
    </citation>
    <scope>NUCLEOTIDE SEQUENCE</scope>
</reference>
<evidence type="ECO:0000256" key="3">
    <source>
        <dbReference type="ARBA" id="ARBA00022553"/>
    </source>
</evidence>
<dbReference type="SMART" id="SM00385">
    <property type="entry name" value="CYCLIN"/>
    <property type="match status" value="1"/>
</dbReference>
<dbReference type="Proteomes" id="UP000749559">
    <property type="component" value="Unassembled WGS sequence"/>
</dbReference>
<comment type="subcellular location">
    <subcellularLocation>
        <location evidence="1">Nucleus</location>
    </subcellularLocation>
</comment>
<dbReference type="PROSITE" id="PS00292">
    <property type="entry name" value="CYCLINS"/>
    <property type="match status" value="1"/>
</dbReference>
<comment type="similarity">
    <text evidence="2">Belongs to the cyclin family. Cyclin E subfamily.</text>
</comment>
<dbReference type="SUPFAM" id="SSF47954">
    <property type="entry name" value="Cyclin-like"/>
    <property type="match status" value="2"/>
</dbReference>
<accession>A0A8J1TUU3</accession>
<evidence type="ECO:0000256" key="7">
    <source>
        <dbReference type="ARBA" id="ARBA00023306"/>
    </source>
</evidence>
<dbReference type="FunFam" id="1.10.472.10:FF:000024">
    <property type="entry name" value="G1/S-specific cyclin-E1"/>
    <property type="match status" value="1"/>
</dbReference>
<proteinExistence type="inferred from homology"/>
<dbReference type="GO" id="GO:0005634">
    <property type="term" value="C:nucleus"/>
    <property type="evidence" value="ECO:0007669"/>
    <property type="project" value="UniProtKB-SubCell"/>
</dbReference>
<feature type="region of interest" description="Disordered" evidence="9">
    <location>
        <begin position="1"/>
        <end position="37"/>
    </location>
</feature>
<dbReference type="InterPro" id="IPR048258">
    <property type="entry name" value="Cyclins_cyclin-box"/>
</dbReference>
<dbReference type="Pfam" id="PF02984">
    <property type="entry name" value="Cyclin_C"/>
    <property type="match status" value="1"/>
</dbReference>
<keyword evidence="4" id="KW-0132">Cell division</keyword>
<keyword evidence="3" id="KW-0597">Phosphoprotein</keyword>
<evidence type="ECO:0000313" key="10">
    <source>
        <dbReference type="EMBL" id="CAH1779601.1"/>
    </source>
</evidence>
<dbReference type="InterPro" id="IPR006671">
    <property type="entry name" value="Cyclin_N"/>
</dbReference>
<dbReference type="InterPro" id="IPR039361">
    <property type="entry name" value="Cyclin"/>
</dbReference>
<evidence type="ECO:0000256" key="5">
    <source>
        <dbReference type="ARBA" id="ARBA00023127"/>
    </source>
</evidence>
<dbReference type="AlphaFoldDB" id="A0A8J1TUU3"/>
<dbReference type="InterPro" id="IPR004367">
    <property type="entry name" value="Cyclin_C-dom"/>
</dbReference>
<dbReference type="CDD" id="cd20519">
    <property type="entry name" value="CYCLIN_CCNE_rpt1"/>
    <property type="match status" value="1"/>
</dbReference>
<evidence type="ECO:0000256" key="6">
    <source>
        <dbReference type="ARBA" id="ARBA00023242"/>
    </source>
</evidence>
<dbReference type="InterPro" id="IPR013763">
    <property type="entry name" value="Cyclin-like_dom"/>
</dbReference>
<evidence type="ECO:0000256" key="2">
    <source>
        <dbReference type="ARBA" id="ARBA00007143"/>
    </source>
</evidence>
<keyword evidence="11" id="KW-1185">Reference proteome</keyword>
<dbReference type="Gene3D" id="1.10.472.10">
    <property type="entry name" value="Cyclin-like"/>
    <property type="match status" value="2"/>
</dbReference>
<gene>
    <name evidence="10" type="ORF">OFUS_LOCUS6400</name>
</gene>
<organism evidence="10 11">
    <name type="scientific">Owenia fusiformis</name>
    <name type="common">Polychaete worm</name>
    <dbReference type="NCBI Taxonomy" id="6347"/>
    <lineage>
        <taxon>Eukaryota</taxon>
        <taxon>Metazoa</taxon>
        <taxon>Spiralia</taxon>
        <taxon>Lophotrochozoa</taxon>
        <taxon>Annelida</taxon>
        <taxon>Polychaeta</taxon>
        <taxon>Sedentaria</taxon>
        <taxon>Canalipalpata</taxon>
        <taxon>Sabellida</taxon>
        <taxon>Oweniida</taxon>
        <taxon>Oweniidae</taxon>
        <taxon>Owenia</taxon>
    </lineage>
</organism>
<keyword evidence="5 8" id="KW-0195">Cyclin</keyword>
<sequence length="420" mass="48182">MPRKSGRLQGKQKRESVDRPFILATRKRKAEEEPETEMAVDNRRQHFEIQNHWMPPISNSSVVASSLVPSENIARNLPKTPENFIGSTFRFQNHFTTPVSLRHSPLPMLDWANHEEVWEVMLKKDELYVRDNQVLNRHPQLQGRMRAILLDWLIEVCEVYRLHRESFYLCIDFIDRYLGTQHNVQKHQLQLIGITCLFIAAKLEEIYPPKISEFAYVTDGACTESEILDQELVTLKALKWDLTPMTVNSWLNVYLQLANHENVTQSSKEFVVPQYSSHVFVQIARLLDLCMLDLGCLQFSYSQIAASALYHVSTEHVALAVSGFSALDLQACVQWMAPFAITIRENGAVELKFFQNILPEDTHHIQTHSIDLNLLDKAQSLQKFGDKTRQSSSPVFAQQFTGILTPPHSSKKQNTNGTVV</sequence>
<keyword evidence="7" id="KW-0131">Cell cycle</keyword>
<comment type="caution">
    <text evidence="10">The sequence shown here is derived from an EMBL/GenBank/DDBJ whole genome shotgun (WGS) entry which is preliminary data.</text>
</comment>
<evidence type="ECO:0000256" key="9">
    <source>
        <dbReference type="SAM" id="MobiDB-lite"/>
    </source>
</evidence>
<dbReference type="InterPro" id="IPR036915">
    <property type="entry name" value="Cyclin-like_sf"/>
</dbReference>
<dbReference type="EMBL" id="CAIIXF020000003">
    <property type="protein sequence ID" value="CAH1779601.1"/>
    <property type="molecule type" value="Genomic_DNA"/>
</dbReference>
<evidence type="ECO:0000256" key="1">
    <source>
        <dbReference type="ARBA" id="ARBA00004123"/>
    </source>
</evidence>
<dbReference type="PANTHER" id="PTHR10177">
    <property type="entry name" value="CYCLINS"/>
    <property type="match status" value="1"/>
</dbReference>
<protein>
    <submittedName>
        <fullName evidence="10">Uncharacterized protein</fullName>
    </submittedName>
</protein>